<feature type="region of interest" description="Disordered" evidence="2">
    <location>
        <begin position="241"/>
        <end position="290"/>
    </location>
</feature>
<dbReference type="GO" id="GO:0005737">
    <property type="term" value="C:cytoplasm"/>
    <property type="evidence" value="ECO:0007669"/>
    <property type="project" value="TreeGrafter"/>
</dbReference>
<proteinExistence type="predicted"/>
<feature type="coiled-coil region" evidence="1">
    <location>
        <begin position="174"/>
        <end position="211"/>
    </location>
</feature>
<comment type="caution">
    <text evidence="4">The sequence shown here is derived from an EMBL/GenBank/DDBJ whole genome shotgun (WGS) entry which is preliminary data.</text>
</comment>
<dbReference type="SMART" id="SM00580">
    <property type="entry name" value="PUG"/>
    <property type="match status" value="1"/>
</dbReference>
<dbReference type="InterPro" id="IPR018997">
    <property type="entry name" value="PUB_domain"/>
</dbReference>
<evidence type="ECO:0000313" key="4">
    <source>
        <dbReference type="EMBL" id="OQS06097.1"/>
    </source>
</evidence>
<keyword evidence="1" id="KW-0175">Coiled coil</keyword>
<dbReference type="Gene3D" id="1.20.58.2190">
    <property type="match status" value="1"/>
</dbReference>
<evidence type="ECO:0000313" key="5">
    <source>
        <dbReference type="Proteomes" id="UP000243217"/>
    </source>
</evidence>
<evidence type="ECO:0000259" key="3">
    <source>
        <dbReference type="Pfam" id="PF09409"/>
    </source>
</evidence>
<dbReference type="SUPFAM" id="SSF143503">
    <property type="entry name" value="PUG domain-like"/>
    <property type="match status" value="1"/>
</dbReference>
<dbReference type="STRING" id="74557.A0A1W0A728"/>
<feature type="region of interest" description="Disordered" evidence="2">
    <location>
        <begin position="380"/>
        <end position="472"/>
    </location>
</feature>
<dbReference type="CDD" id="cd09212">
    <property type="entry name" value="PUB"/>
    <property type="match status" value="1"/>
</dbReference>
<dbReference type="PANTHER" id="PTHR23153">
    <property type="entry name" value="UBX-RELATED"/>
    <property type="match status" value="1"/>
</dbReference>
<dbReference type="EMBL" id="JNBS01000374">
    <property type="protein sequence ID" value="OQS06097.1"/>
    <property type="molecule type" value="Genomic_DNA"/>
</dbReference>
<accession>A0A1W0A728</accession>
<sequence length="635" mass="72870">MQARESTSPLYEGPSSVRRFRLHEPDERIERMHKQQDMLRFRKVLDQQVQEKNAFKEREAEARRREEAPLIEEELKYAQEQHFRAQQKLGHVAAPVQRVQSKFSSSETTIPSPLSEKSTRTKLTIQTMPPPAPVPAFEMQSPPRRTTYQPSYRPFTPSTPEKSSSPATPSRDMLMEVQALLAEIRYERMQLRQEREMIAIERQRLSEETERLLTLQRTTSYAPSPSHHWAQFDAYTISPKASPSTQWAPYKSTREDYHLKPKTPRRTKTPPTRKQRFFQDDDDDNAQDSELEQSLCCESTFIPITDPKKPSISPLSSIDENEHNRKVIKTSGKYNWDTEDAVPTRKTQKDPDPAKLFQVKISKEDLMDWIKKTKQKVQDKVAKHQQESKLKKQTFKGTGYTLQDAPSVPSSTIAASAPPPAPKRTMNMSEEERAARRQQQAEAAQRREIPQPKKRITTSALDSEDNEDDDDAVRSEVFEQAKAMEQLKIAESGFNPYALKREDNTNYDMNRYQATISSSTEARGVSVGVNEAKVSPKKQTTNNETHEDLVPPQTKATLSKLLQNIIDNPEEVKFQKIRLSNAQIQAKIVAVPIAMELLEHAGFDRMVLEDGEDYLVFNAARSSKELLQRTLETFA</sequence>
<dbReference type="Pfam" id="PF09409">
    <property type="entry name" value="PUB"/>
    <property type="match status" value="1"/>
</dbReference>
<dbReference type="PANTHER" id="PTHR23153:SF38">
    <property type="entry name" value="UBX DOMAIN-CONTAINING PROTEIN 6"/>
    <property type="match status" value="1"/>
</dbReference>
<feature type="compositionally biased region" description="Acidic residues" evidence="2">
    <location>
        <begin position="280"/>
        <end position="290"/>
    </location>
</feature>
<feature type="non-terminal residue" evidence="4">
    <location>
        <position position="635"/>
    </location>
</feature>
<protein>
    <recommendedName>
        <fullName evidence="3">PUB domain-containing protein</fullName>
    </recommendedName>
</protein>
<feature type="compositionally biased region" description="Polar residues" evidence="2">
    <location>
        <begin position="103"/>
        <end position="127"/>
    </location>
</feature>
<feature type="compositionally biased region" description="Polar residues" evidence="2">
    <location>
        <begin position="143"/>
        <end position="168"/>
    </location>
</feature>
<dbReference type="OrthoDB" id="336240at2759"/>
<evidence type="ECO:0000256" key="1">
    <source>
        <dbReference type="SAM" id="Coils"/>
    </source>
</evidence>
<dbReference type="InterPro" id="IPR036339">
    <property type="entry name" value="PUB-like_dom_sf"/>
</dbReference>
<organism evidence="4 5">
    <name type="scientific">Thraustotheca clavata</name>
    <dbReference type="NCBI Taxonomy" id="74557"/>
    <lineage>
        <taxon>Eukaryota</taxon>
        <taxon>Sar</taxon>
        <taxon>Stramenopiles</taxon>
        <taxon>Oomycota</taxon>
        <taxon>Saprolegniomycetes</taxon>
        <taxon>Saprolegniales</taxon>
        <taxon>Achlyaceae</taxon>
        <taxon>Thraustotheca</taxon>
    </lineage>
</organism>
<feature type="domain" description="PUB" evidence="3">
    <location>
        <begin position="556"/>
        <end position="620"/>
    </location>
</feature>
<name>A0A1W0A728_9STRA</name>
<gene>
    <name evidence="4" type="ORF">THRCLA_01844</name>
</gene>
<feature type="compositionally biased region" description="Basic and acidic residues" evidence="2">
    <location>
        <begin position="380"/>
        <end position="390"/>
    </location>
</feature>
<keyword evidence="5" id="KW-1185">Reference proteome</keyword>
<reference evidence="4 5" key="1">
    <citation type="journal article" date="2014" name="Genome Biol. Evol.">
        <title>The secreted proteins of Achlya hypogyna and Thraustotheca clavata identify the ancestral oomycete secretome and reveal gene acquisitions by horizontal gene transfer.</title>
        <authorList>
            <person name="Misner I."/>
            <person name="Blouin N."/>
            <person name="Leonard G."/>
            <person name="Richards T.A."/>
            <person name="Lane C.E."/>
        </authorList>
    </citation>
    <scope>NUCLEOTIDE SEQUENCE [LARGE SCALE GENOMIC DNA]</scope>
    <source>
        <strain evidence="4 5">ATCC 34112</strain>
    </source>
</reference>
<dbReference type="Proteomes" id="UP000243217">
    <property type="component" value="Unassembled WGS sequence"/>
</dbReference>
<feature type="compositionally biased region" description="Acidic residues" evidence="2">
    <location>
        <begin position="462"/>
        <end position="471"/>
    </location>
</feature>
<evidence type="ECO:0000256" key="2">
    <source>
        <dbReference type="SAM" id="MobiDB-lite"/>
    </source>
</evidence>
<feature type="compositionally biased region" description="Low complexity" evidence="2">
    <location>
        <begin position="405"/>
        <end position="416"/>
    </location>
</feature>
<feature type="compositionally biased region" description="Basic residues" evidence="2">
    <location>
        <begin position="260"/>
        <end position="276"/>
    </location>
</feature>
<feature type="region of interest" description="Disordered" evidence="2">
    <location>
        <begin position="103"/>
        <end position="172"/>
    </location>
</feature>
<dbReference type="AlphaFoldDB" id="A0A1W0A728"/>